<evidence type="ECO:0000313" key="19">
    <source>
        <dbReference type="EMBL" id="QFU74812.1"/>
    </source>
</evidence>
<feature type="domain" description="Quinate/shikimate 5-dehydrogenase/glutamyl-tRNA reductase" evidence="17">
    <location>
        <begin position="174"/>
        <end position="309"/>
    </location>
</feature>
<dbReference type="PANTHER" id="PTHR43013">
    <property type="entry name" value="GLUTAMYL-TRNA REDUCTASE"/>
    <property type="match status" value="1"/>
</dbReference>
<dbReference type="Proteomes" id="UP000326287">
    <property type="component" value="Chromosome"/>
</dbReference>
<comment type="catalytic activity">
    <reaction evidence="7 9 14">
        <text>(S)-4-amino-5-oxopentanoate + tRNA(Glu) + NADP(+) = L-glutamyl-tRNA(Glu) + NADPH + H(+)</text>
        <dbReference type="Rhea" id="RHEA:12344"/>
        <dbReference type="Rhea" id="RHEA-COMP:9663"/>
        <dbReference type="Rhea" id="RHEA-COMP:9680"/>
        <dbReference type="ChEBI" id="CHEBI:15378"/>
        <dbReference type="ChEBI" id="CHEBI:57501"/>
        <dbReference type="ChEBI" id="CHEBI:57783"/>
        <dbReference type="ChEBI" id="CHEBI:58349"/>
        <dbReference type="ChEBI" id="CHEBI:78442"/>
        <dbReference type="ChEBI" id="CHEBI:78520"/>
        <dbReference type="EC" id="1.2.1.70"/>
    </reaction>
</comment>
<dbReference type="HAMAP" id="MF_00087">
    <property type="entry name" value="Glu_tRNA_reductase"/>
    <property type="match status" value="1"/>
</dbReference>
<feature type="binding site" evidence="9 11">
    <location>
        <position position="123"/>
    </location>
    <ligand>
        <name>substrate</name>
    </ligand>
</feature>
<sequence>MNLIALGINHNSAAVEVRERVAFAPEQVAEALADACATGAVDEVVILSTCNRTELYGIAPAGKSLADRAADLIDWIANYHHLAAEELRSAAYHYEAEDALAHIVQVASGLDSMVLGEPQIFGQLKSAYAVGAEAGTVGRELGRLFPRVFSIAKKVRTDTAIGENPVSVAYAAVDLAGHIFSDLSKCNALLVGAGETIELVTRHLIDAGVKDIVIANRTLGRARELAQQFGAEAVLLAEIPEQLPKADIVITSTASQLPILGKGAVEQAIKVRKHRPMLMVDIAVPRDIEAQVGDLRDIYLYSVDDLREIVDENMRSRQHEASKADVLIAEGVHAFMHETRRLGAVDVIKEYRGAADQTREQELERALRSLARGEDPAKLLTQLSRTLMNKLIHAPTAGLKEVSASGREQALDDARRLLGIEAPSPPAETSAETESVDIHVQDTDHSRHTLQ</sequence>
<dbReference type="Pfam" id="PF05201">
    <property type="entry name" value="GlutR_N"/>
    <property type="match status" value="1"/>
</dbReference>
<evidence type="ECO:0000256" key="10">
    <source>
        <dbReference type="PIRSR" id="PIRSR000445-1"/>
    </source>
</evidence>
<dbReference type="FunFam" id="3.30.460.30:FF:000001">
    <property type="entry name" value="Glutamyl-tRNA reductase"/>
    <property type="match status" value="1"/>
</dbReference>
<evidence type="ECO:0000256" key="7">
    <source>
        <dbReference type="ARBA" id="ARBA00047464"/>
    </source>
</evidence>
<dbReference type="UniPathway" id="UPA00251">
    <property type="reaction ID" value="UER00316"/>
</dbReference>
<dbReference type="InterPro" id="IPR006151">
    <property type="entry name" value="Shikm_DH/Glu-tRNA_Rdtase"/>
</dbReference>
<evidence type="ECO:0000256" key="4">
    <source>
        <dbReference type="ARBA" id="ARBA00022857"/>
    </source>
</evidence>
<keyword evidence="5 9" id="KW-0560">Oxidoreductase</keyword>
<evidence type="ECO:0000256" key="8">
    <source>
        <dbReference type="ARBA" id="ARBA00068659"/>
    </source>
</evidence>
<evidence type="ECO:0000259" key="16">
    <source>
        <dbReference type="Pfam" id="PF00745"/>
    </source>
</evidence>
<dbReference type="InterPro" id="IPR036343">
    <property type="entry name" value="GluRdtase_N_sf"/>
</dbReference>
<feature type="site" description="Important for activity" evidence="9 13">
    <location>
        <position position="102"/>
    </location>
</feature>
<feature type="binding site" evidence="9 11">
    <location>
        <begin position="117"/>
        <end position="119"/>
    </location>
    <ligand>
        <name>substrate</name>
    </ligand>
</feature>
<evidence type="ECO:0000313" key="20">
    <source>
        <dbReference type="Proteomes" id="UP000326287"/>
    </source>
</evidence>
<dbReference type="SUPFAM" id="SSF51735">
    <property type="entry name" value="NAD(P)-binding Rossmann-fold domains"/>
    <property type="match status" value="1"/>
</dbReference>
<comment type="pathway">
    <text evidence="1 9 14">Porphyrin-containing compound metabolism; protoporphyrin-IX biosynthesis; 5-aminolevulinate from L-glutamyl-tRNA(Glu): step 1/2.</text>
</comment>
<dbReference type="SUPFAM" id="SSF69742">
    <property type="entry name" value="Glutamyl tRNA-reductase catalytic, N-terminal domain"/>
    <property type="match status" value="1"/>
</dbReference>
<dbReference type="PANTHER" id="PTHR43013:SF1">
    <property type="entry name" value="GLUTAMYL-TRNA REDUCTASE"/>
    <property type="match status" value="1"/>
</dbReference>
<keyword evidence="4 9" id="KW-0521">NADP</keyword>
<name>A0A5P9NGA7_9GAMM</name>
<dbReference type="Pfam" id="PF01488">
    <property type="entry name" value="Shikimate_DH"/>
    <property type="match status" value="1"/>
</dbReference>
<reference evidence="19 20" key="1">
    <citation type="submission" date="2019-02" db="EMBL/GenBank/DDBJ databases">
        <authorList>
            <person name="Li S.-H."/>
        </authorList>
    </citation>
    <scope>NUCLEOTIDE SEQUENCE [LARGE SCALE GENOMIC DNA]</scope>
    <source>
        <strain evidence="19 20">IMCC14385</strain>
    </source>
</reference>
<dbReference type="SUPFAM" id="SSF69075">
    <property type="entry name" value="Glutamyl tRNA-reductase dimerization domain"/>
    <property type="match status" value="1"/>
</dbReference>
<dbReference type="Pfam" id="PF00745">
    <property type="entry name" value="GlutR_dimer"/>
    <property type="match status" value="1"/>
</dbReference>
<dbReference type="AlphaFoldDB" id="A0A5P9NGA7"/>
<evidence type="ECO:0000256" key="2">
    <source>
        <dbReference type="ARBA" id="ARBA00005916"/>
    </source>
</evidence>
<dbReference type="GO" id="GO:0008883">
    <property type="term" value="F:glutamyl-tRNA reductase activity"/>
    <property type="evidence" value="ECO:0007669"/>
    <property type="project" value="UniProtKB-UniRule"/>
</dbReference>
<gene>
    <name evidence="9" type="primary">hemA</name>
    <name evidence="19" type="ORF">EY643_03640</name>
</gene>
<feature type="binding site" evidence="9 12">
    <location>
        <begin position="192"/>
        <end position="197"/>
    </location>
    <ligand>
        <name>NADP(+)</name>
        <dbReference type="ChEBI" id="CHEBI:58349"/>
    </ligand>
</feature>
<dbReference type="EMBL" id="CP036422">
    <property type="protein sequence ID" value="QFU74812.1"/>
    <property type="molecule type" value="Genomic_DNA"/>
</dbReference>
<evidence type="ECO:0000256" key="12">
    <source>
        <dbReference type="PIRSR" id="PIRSR000445-3"/>
    </source>
</evidence>
<evidence type="ECO:0000256" key="15">
    <source>
        <dbReference type="SAM" id="MobiDB-lite"/>
    </source>
</evidence>
<dbReference type="RefSeq" id="WP_152660920.1">
    <property type="nucleotide sequence ID" value="NZ_CP036422.1"/>
</dbReference>
<feature type="compositionally biased region" description="Basic and acidic residues" evidence="15">
    <location>
        <begin position="436"/>
        <end position="451"/>
    </location>
</feature>
<dbReference type="NCBIfam" id="TIGR01035">
    <property type="entry name" value="hemA"/>
    <property type="match status" value="1"/>
</dbReference>
<dbReference type="GO" id="GO:0019353">
    <property type="term" value="P:protoporphyrinogen IX biosynthetic process from glutamate"/>
    <property type="evidence" value="ECO:0007669"/>
    <property type="project" value="TreeGrafter"/>
</dbReference>
<evidence type="ECO:0000256" key="9">
    <source>
        <dbReference type="HAMAP-Rule" id="MF_00087"/>
    </source>
</evidence>
<comment type="subunit">
    <text evidence="9">Homodimer.</text>
</comment>
<evidence type="ECO:0000256" key="3">
    <source>
        <dbReference type="ARBA" id="ARBA00012970"/>
    </source>
</evidence>
<comment type="similarity">
    <text evidence="2 9 14">Belongs to the glutamyl-tRNA reductase family.</text>
</comment>
<feature type="domain" description="Glutamyl-tRNA reductase N-terminal" evidence="18">
    <location>
        <begin position="6"/>
        <end position="159"/>
    </location>
</feature>
<comment type="domain">
    <text evidence="9">Possesses an unusual extended V-shaped dimeric structure with each monomer consisting of three distinct domains arranged along a curved 'spinal' alpha-helix. The N-terminal catalytic domain specifically recognizes the glutamate moiety of the substrate. The second domain is the NADPH-binding domain, and the third C-terminal domain is responsible for dimerization.</text>
</comment>
<dbReference type="Gene3D" id="3.30.460.30">
    <property type="entry name" value="Glutamyl-tRNA reductase, N-terminal domain"/>
    <property type="match status" value="1"/>
</dbReference>
<organism evidence="19 20">
    <name type="scientific">Halioglobus maricola</name>
    <dbReference type="NCBI Taxonomy" id="2601894"/>
    <lineage>
        <taxon>Bacteria</taxon>
        <taxon>Pseudomonadati</taxon>
        <taxon>Pseudomonadota</taxon>
        <taxon>Gammaproteobacteria</taxon>
        <taxon>Cellvibrionales</taxon>
        <taxon>Halieaceae</taxon>
        <taxon>Halioglobus</taxon>
    </lineage>
</organism>
<dbReference type="KEGG" id="halc:EY643_03640"/>
<evidence type="ECO:0000256" key="6">
    <source>
        <dbReference type="ARBA" id="ARBA00023244"/>
    </source>
</evidence>
<dbReference type="InterPro" id="IPR036291">
    <property type="entry name" value="NAD(P)-bd_dom_sf"/>
</dbReference>
<comment type="function">
    <text evidence="9">Catalyzes the NADPH-dependent reduction of glutamyl-tRNA(Glu) to glutamate 1-semialdehyde (GSA).</text>
</comment>
<evidence type="ECO:0000256" key="1">
    <source>
        <dbReference type="ARBA" id="ARBA00005059"/>
    </source>
</evidence>
<evidence type="ECO:0000256" key="5">
    <source>
        <dbReference type="ARBA" id="ARBA00023002"/>
    </source>
</evidence>
<dbReference type="PIRSF" id="PIRSF000445">
    <property type="entry name" value="4pyrrol_synth_GluRdtase"/>
    <property type="match status" value="1"/>
</dbReference>
<dbReference type="OrthoDB" id="110209at2"/>
<dbReference type="Gene3D" id="3.40.50.720">
    <property type="entry name" value="NAD(P)-binding Rossmann-like Domain"/>
    <property type="match status" value="1"/>
</dbReference>
<proteinExistence type="inferred from homology"/>
<evidence type="ECO:0000256" key="14">
    <source>
        <dbReference type="RuleBase" id="RU000584"/>
    </source>
</evidence>
<accession>A0A5P9NGA7</accession>
<evidence type="ECO:0000259" key="18">
    <source>
        <dbReference type="Pfam" id="PF05201"/>
    </source>
</evidence>
<dbReference type="EC" id="1.2.1.70" evidence="3 9"/>
<keyword evidence="20" id="KW-1185">Reference proteome</keyword>
<dbReference type="GO" id="GO:0050661">
    <property type="term" value="F:NADP binding"/>
    <property type="evidence" value="ECO:0007669"/>
    <property type="project" value="InterPro"/>
</dbReference>
<evidence type="ECO:0000256" key="13">
    <source>
        <dbReference type="PIRSR" id="PIRSR000445-4"/>
    </source>
</evidence>
<evidence type="ECO:0000259" key="17">
    <source>
        <dbReference type="Pfam" id="PF01488"/>
    </source>
</evidence>
<feature type="domain" description="Tetrapyrrole biosynthesis glutamyl-tRNA reductase dimerisation" evidence="16">
    <location>
        <begin position="323"/>
        <end position="419"/>
    </location>
</feature>
<comment type="miscellaneous">
    <text evidence="9">During catalysis, the active site Cys acts as a nucleophile attacking the alpha-carbonyl group of tRNA-bound glutamate with the formation of a thioester intermediate between enzyme and glutamate, and the concomitant release of tRNA(Glu). The thioester intermediate is finally reduced by direct hydride transfer from NADPH, to form the product GSA.</text>
</comment>
<feature type="region of interest" description="Disordered" evidence="15">
    <location>
        <begin position="418"/>
        <end position="451"/>
    </location>
</feature>
<dbReference type="InterPro" id="IPR036453">
    <property type="entry name" value="GluRdtase_dimer_dom_sf"/>
</dbReference>
<evidence type="ECO:0000256" key="11">
    <source>
        <dbReference type="PIRSR" id="PIRSR000445-2"/>
    </source>
</evidence>
<dbReference type="InterPro" id="IPR000343">
    <property type="entry name" value="4pyrrol_synth_GluRdtase"/>
</dbReference>
<dbReference type="FunFam" id="3.40.50.720:FF:000031">
    <property type="entry name" value="Glutamyl-tRNA reductase"/>
    <property type="match status" value="1"/>
</dbReference>
<keyword evidence="6 9" id="KW-0627">Porphyrin biosynthesis</keyword>
<feature type="active site" description="Nucleophile" evidence="9 10">
    <location>
        <position position="50"/>
    </location>
</feature>
<dbReference type="CDD" id="cd05213">
    <property type="entry name" value="NAD_bind_Glutamyl_tRNA_reduct"/>
    <property type="match status" value="1"/>
</dbReference>
<feature type="binding site" evidence="9 11">
    <location>
        <position position="112"/>
    </location>
    <ligand>
        <name>substrate</name>
    </ligand>
</feature>
<feature type="binding site" evidence="9 11">
    <location>
        <begin position="49"/>
        <end position="52"/>
    </location>
    <ligand>
        <name>substrate</name>
    </ligand>
</feature>
<dbReference type="InterPro" id="IPR015896">
    <property type="entry name" value="4pyrrol_synth_GluRdtase_dimer"/>
</dbReference>
<dbReference type="InterPro" id="IPR015895">
    <property type="entry name" value="4pyrrol_synth_GluRdtase_N"/>
</dbReference>
<protein>
    <recommendedName>
        <fullName evidence="8 9">Glutamyl-tRNA reductase</fullName>
        <shortName evidence="9">GluTR</shortName>
        <ecNumber evidence="3 9">1.2.1.70</ecNumber>
    </recommendedName>
</protein>